<dbReference type="InterPro" id="IPR015424">
    <property type="entry name" value="PyrdxlP-dep_Trfase"/>
</dbReference>
<dbReference type="Gene3D" id="3.90.1150.10">
    <property type="entry name" value="Aspartate Aminotransferase, domain 1"/>
    <property type="match status" value="1"/>
</dbReference>
<reference evidence="3 4" key="1">
    <citation type="submission" date="2017-09" db="EMBL/GenBank/DDBJ databases">
        <title>Bacterial strain isolated from the female urinary microbiota.</title>
        <authorList>
            <person name="Thomas-White K."/>
            <person name="Kumar N."/>
            <person name="Forster S."/>
            <person name="Putonti C."/>
            <person name="Lawley T."/>
            <person name="Wolfe A.J."/>
        </authorList>
    </citation>
    <scope>NUCLEOTIDE SEQUENCE [LARGE SCALE GENOMIC DNA]</scope>
    <source>
        <strain evidence="3 4">UMB1301</strain>
    </source>
</reference>
<dbReference type="GO" id="GO:0004375">
    <property type="term" value="F:glycine dehydrogenase (decarboxylating) activity"/>
    <property type="evidence" value="ECO:0007669"/>
    <property type="project" value="InterPro"/>
</dbReference>
<evidence type="ECO:0000313" key="3">
    <source>
        <dbReference type="EMBL" id="PMD04104.1"/>
    </source>
</evidence>
<name>A0A2N6VJ30_9MICO</name>
<dbReference type="Proteomes" id="UP000235598">
    <property type="component" value="Unassembled WGS sequence"/>
</dbReference>
<dbReference type="Pfam" id="PF21478">
    <property type="entry name" value="GcvP2_C"/>
    <property type="match status" value="1"/>
</dbReference>
<evidence type="ECO:0000313" key="4">
    <source>
        <dbReference type="Proteomes" id="UP000235598"/>
    </source>
</evidence>
<keyword evidence="1" id="KW-0663">Pyridoxal phosphate</keyword>
<feature type="non-terminal residue" evidence="3">
    <location>
        <position position="1"/>
    </location>
</feature>
<dbReference type="AlphaFoldDB" id="A0A2N6VJ30"/>
<gene>
    <name evidence="3" type="ORF">CJ199_14000</name>
</gene>
<comment type="caution">
    <text evidence="3">The sequence shown here is derived from an EMBL/GenBank/DDBJ whole genome shotgun (WGS) entry which is preliminary data.</text>
</comment>
<feature type="non-terminal residue" evidence="3">
    <location>
        <position position="67"/>
    </location>
</feature>
<dbReference type="EMBL" id="PNHK01000361">
    <property type="protein sequence ID" value="PMD04104.1"/>
    <property type="molecule type" value="Genomic_DNA"/>
</dbReference>
<dbReference type="InterPro" id="IPR020581">
    <property type="entry name" value="GDC_P"/>
</dbReference>
<dbReference type="GO" id="GO:0019464">
    <property type="term" value="P:glycine decarboxylation via glycine cleavage system"/>
    <property type="evidence" value="ECO:0007669"/>
    <property type="project" value="TreeGrafter"/>
</dbReference>
<dbReference type="GO" id="GO:0030170">
    <property type="term" value="F:pyridoxal phosphate binding"/>
    <property type="evidence" value="ECO:0007669"/>
    <property type="project" value="TreeGrafter"/>
</dbReference>
<dbReference type="GO" id="GO:0005829">
    <property type="term" value="C:cytosol"/>
    <property type="evidence" value="ECO:0007669"/>
    <property type="project" value="TreeGrafter"/>
</dbReference>
<protein>
    <recommendedName>
        <fullName evidence="2">Glycine dehydrogenase C-terminal domain-containing protein</fullName>
    </recommendedName>
</protein>
<accession>A0A2N6VJ30</accession>
<dbReference type="PANTHER" id="PTHR11773:SF1">
    <property type="entry name" value="GLYCINE DEHYDROGENASE (DECARBOXYLATING), MITOCHONDRIAL"/>
    <property type="match status" value="1"/>
</dbReference>
<sequence>GANYIAKSLSEDFPTLYTGENGLVAHECILDLRAITAETGVTAEDVAKRLIDFGFHAPTLAFPVAGT</sequence>
<dbReference type="SUPFAM" id="SSF53383">
    <property type="entry name" value="PLP-dependent transferases"/>
    <property type="match status" value="1"/>
</dbReference>
<dbReference type="InterPro" id="IPR049316">
    <property type="entry name" value="GDC-P_C"/>
</dbReference>
<dbReference type="GO" id="GO:0016594">
    <property type="term" value="F:glycine binding"/>
    <property type="evidence" value="ECO:0007669"/>
    <property type="project" value="TreeGrafter"/>
</dbReference>
<evidence type="ECO:0000256" key="1">
    <source>
        <dbReference type="ARBA" id="ARBA00022898"/>
    </source>
</evidence>
<dbReference type="PANTHER" id="PTHR11773">
    <property type="entry name" value="GLYCINE DEHYDROGENASE, DECARBOXYLATING"/>
    <property type="match status" value="1"/>
</dbReference>
<evidence type="ECO:0000259" key="2">
    <source>
        <dbReference type="Pfam" id="PF21478"/>
    </source>
</evidence>
<proteinExistence type="predicted"/>
<dbReference type="InterPro" id="IPR015422">
    <property type="entry name" value="PyrdxlP-dep_Trfase_small"/>
</dbReference>
<dbReference type="GO" id="GO:0005960">
    <property type="term" value="C:glycine cleavage complex"/>
    <property type="evidence" value="ECO:0007669"/>
    <property type="project" value="TreeGrafter"/>
</dbReference>
<organism evidence="3 4">
    <name type="scientific">Brevibacterium paucivorans</name>
    <dbReference type="NCBI Taxonomy" id="170994"/>
    <lineage>
        <taxon>Bacteria</taxon>
        <taxon>Bacillati</taxon>
        <taxon>Actinomycetota</taxon>
        <taxon>Actinomycetes</taxon>
        <taxon>Micrococcales</taxon>
        <taxon>Brevibacteriaceae</taxon>
        <taxon>Brevibacterium</taxon>
    </lineage>
</organism>
<feature type="domain" description="Glycine dehydrogenase C-terminal" evidence="2">
    <location>
        <begin position="2"/>
        <end position="67"/>
    </location>
</feature>